<dbReference type="AlphaFoldDB" id="A0AAV3ZBJ6"/>
<dbReference type="Proteomes" id="UP000735302">
    <property type="component" value="Unassembled WGS sequence"/>
</dbReference>
<evidence type="ECO:0000256" key="1">
    <source>
        <dbReference type="SAM" id="MobiDB-lite"/>
    </source>
</evidence>
<feature type="region of interest" description="Disordered" evidence="1">
    <location>
        <begin position="1"/>
        <end position="32"/>
    </location>
</feature>
<comment type="caution">
    <text evidence="2">The sequence shown here is derived from an EMBL/GenBank/DDBJ whole genome shotgun (WGS) entry which is preliminary data.</text>
</comment>
<reference evidence="2 3" key="1">
    <citation type="journal article" date="2021" name="Elife">
        <title>Chloroplast acquisition without the gene transfer in kleptoplastic sea slugs, Plakobranchus ocellatus.</title>
        <authorList>
            <person name="Maeda T."/>
            <person name="Takahashi S."/>
            <person name="Yoshida T."/>
            <person name="Shimamura S."/>
            <person name="Takaki Y."/>
            <person name="Nagai Y."/>
            <person name="Toyoda A."/>
            <person name="Suzuki Y."/>
            <person name="Arimoto A."/>
            <person name="Ishii H."/>
            <person name="Satoh N."/>
            <person name="Nishiyama T."/>
            <person name="Hasebe M."/>
            <person name="Maruyama T."/>
            <person name="Minagawa J."/>
            <person name="Obokata J."/>
            <person name="Shigenobu S."/>
        </authorList>
    </citation>
    <scope>NUCLEOTIDE SEQUENCE [LARGE SCALE GENOMIC DNA]</scope>
</reference>
<feature type="compositionally biased region" description="Polar residues" evidence="1">
    <location>
        <begin position="1"/>
        <end position="11"/>
    </location>
</feature>
<name>A0AAV3ZBJ6_9GAST</name>
<sequence>MVHFPRSTQKVGGQFPKTVAQKHPRASDECQKVTTRRGAPVKIFQNWTLRMPRGQACDDHCPVVAGGERIFADSNPKPYKRERSLLVIRAGSLATASLMPSGLGMLGWKCREVKINWSSVFVILLVSSDIMVRKQLR</sequence>
<dbReference type="EMBL" id="BLXT01002252">
    <property type="protein sequence ID" value="GFN92519.1"/>
    <property type="molecule type" value="Genomic_DNA"/>
</dbReference>
<evidence type="ECO:0000313" key="2">
    <source>
        <dbReference type="EMBL" id="GFN92519.1"/>
    </source>
</evidence>
<keyword evidence="3" id="KW-1185">Reference proteome</keyword>
<protein>
    <submittedName>
        <fullName evidence="2">Uncharacterized protein</fullName>
    </submittedName>
</protein>
<evidence type="ECO:0000313" key="3">
    <source>
        <dbReference type="Proteomes" id="UP000735302"/>
    </source>
</evidence>
<accession>A0AAV3ZBJ6</accession>
<gene>
    <name evidence="2" type="ORF">PoB_001902500</name>
</gene>
<proteinExistence type="predicted"/>
<organism evidence="2 3">
    <name type="scientific">Plakobranchus ocellatus</name>
    <dbReference type="NCBI Taxonomy" id="259542"/>
    <lineage>
        <taxon>Eukaryota</taxon>
        <taxon>Metazoa</taxon>
        <taxon>Spiralia</taxon>
        <taxon>Lophotrochozoa</taxon>
        <taxon>Mollusca</taxon>
        <taxon>Gastropoda</taxon>
        <taxon>Heterobranchia</taxon>
        <taxon>Euthyneura</taxon>
        <taxon>Panpulmonata</taxon>
        <taxon>Sacoglossa</taxon>
        <taxon>Placobranchoidea</taxon>
        <taxon>Plakobranchidae</taxon>
        <taxon>Plakobranchus</taxon>
    </lineage>
</organism>